<dbReference type="SMART" id="SM00889">
    <property type="entry name" value="EFG_IV"/>
    <property type="match status" value="1"/>
</dbReference>
<dbReference type="SUPFAM" id="SSF50447">
    <property type="entry name" value="Translation proteins"/>
    <property type="match status" value="1"/>
</dbReference>
<dbReference type="InterPro" id="IPR020568">
    <property type="entry name" value="Ribosomal_Su5_D2-typ_SF"/>
</dbReference>
<evidence type="ECO:0000256" key="1">
    <source>
        <dbReference type="ARBA" id="ARBA00022741"/>
    </source>
</evidence>
<dbReference type="SMART" id="SM00838">
    <property type="entry name" value="EFG_C"/>
    <property type="match status" value="1"/>
</dbReference>
<dbReference type="InterPro" id="IPR031157">
    <property type="entry name" value="G_TR_CS"/>
</dbReference>
<dbReference type="InterPro" id="IPR010298">
    <property type="entry name" value="YacP-like"/>
</dbReference>
<dbReference type="PROSITE" id="PS00301">
    <property type="entry name" value="G_TR_1"/>
    <property type="match status" value="1"/>
</dbReference>
<evidence type="ECO:0000256" key="3">
    <source>
        <dbReference type="ARBA" id="ARBA00023134"/>
    </source>
</evidence>
<dbReference type="PRINTS" id="PR01037">
    <property type="entry name" value="TCRTETOQM"/>
</dbReference>
<evidence type="ECO:0000256" key="4">
    <source>
        <dbReference type="ARBA" id="ARBA00023251"/>
    </source>
</evidence>
<dbReference type="InterPro" id="IPR014721">
    <property type="entry name" value="Ribsml_uS5_D2-typ_fold_subgr"/>
</dbReference>
<dbReference type="Pfam" id="PF14492">
    <property type="entry name" value="EFG_III"/>
    <property type="match status" value="1"/>
</dbReference>
<protein>
    <submittedName>
        <fullName evidence="6">TetM/TetW/TetO/TetS family tetracycline resistance ribosomal protection protein</fullName>
    </submittedName>
</protein>
<dbReference type="InterPro" id="IPR000795">
    <property type="entry name" value="T_Tr_GTP-bd_dom"/>
</dbReference>
<dbReference type="RefSeq" id="WP_158370712.1">
    <property type="nucleotide sequence ID" value="NZ_JAOQJU010000015.1"/>
</dbReference>
<sequence>MGNPSENKETNQTKKNICLGILAHVDSGKTTLSESILYLCGSIRKLGRVDHGDAFLDNFELERSRGITIFSKQAVFDLGNTRFTLLDTPGHVDFSAEMERTLQVLDCAVLVVSGADGVQGHTRTLWNLLKRYQIPTFLFVNKMDQAGADEEKILEELKKRLSDNCVRFNGEEQEDTSWENVAVCEEAALEEYLEEGRLADQTIIRMIAERKVFPCYFGSALKVQGVQEFLDGLEKYTGEGFLKWNAVEEGDKFGAKVYKISRDGQGSRLTYMKIVSGTLKVKDILSGRGKDGEAWEEKVNQIRVYSGEKYELVQEAHKGMVCAATGLNATYPGEGLGIVCASEEPVLEPVLNYQVRLPEGCDIHNMLQNLRQLEEEDPMLRTTWNEELGEIHVQLMGEVQTEILQDIIKERFGVEVTFGTGNIVYKETIGTTVEGVGHFEPLRHYAEVHLVMEPGDPGSGMVLASDCSEDMLDKNWQRLILTHLAEKSHRGVLIGAELTDVKITLAAGRAHLKHTEGGDFRQATYRAVRQGLMQAESILLEPYYEFRLEIPAETVGRALTDIQRMSGEFHPPETVGEMAVITGSAPVAEMQGYQMEVTGYTKGQGRLACIFRGYKPCHNAEEIIEASGYDAERDLANPTGSVFCAHGAGFNVPWDQVPDYMHIESQLKKREAEAAAAHNGLQNVEQDETQSMARSTAGAAGAAGRRISWNAQEDKELEEIFIRTYGKIERRTAGSSKTVNQDRTEKSGKKEETIQEYLLVDGYNIIFAWDDLKELAKDNIEAARNKLMDVLCNYQGFKKCAVILVFDAYRVEGYTMEIQKYHNIHVVYTKEAETADQYIEKVVHQIGRKYNVTVATSDGVEQVVTLGQGGRLISAREFREEVEIVRRQIHEEAENHRESRKNYLFDHMDKDMAEEMEEVRLGRKTISDEDTSC</sequence>
<dbReference type="InterPro" id="IPR005225">
    <property type="entry name" value="Small_GTP-bd"/>
</dbReference>
<dbReference type="Pfam" id="PF03764">
    <property type="entry name" value="EFG_IV"/>
    <property type="match status" value="1"/>
</dbReference>
<keyword evidence="7" id="KW-1185">Reference proteome</keyword>
<dbReference type="InterPro" id="IPR035650">
    <property type="entry name" value="Tet_C"/>
</dbReference>
<dbReference type="InterPro" id="IPR027417">
    <property type="entry name" value="P-loop_NTPase"/>
</dbReference>
<dbReference type="Gene3D" id="3.30.70.870">
    <property type="entry name" value="Elongation Factor G (Translational Gtpase), domain 3"/>
    <property type="match status" value="1"/>
</dbReference>
<dbReference type="InterPro" id="IPR041095">
    <property type="entry name" value="EFG_II"/>
</dbReference>
<organism evidence="6 7">
    <name type="scientific">Dorea acetigenes</name>
    <dbReference type="NCBI Taxonomy" id="2981787"/>
    <lineage>
        <taxon>Bacteria</taxon>
        <taxon>Bacillati</taxon>
        <taxon>Bacillota</taxon>
        <taxon>Clostridia</taxon>
        <taxon>Lachnospirales</taxon>
        <taxon>Lachnospiraceae</taxon>
        <taxon>Dorea</taxon>
    </lineage>
</organism>
<accession>A0ABT2RPJ3</accession>
<dbReference type="PROSITE" id="PS51722">
    <property type="entry name" value="G_TR_2"/>
    <property type="match status" value="1"/>
</dbReference>
<dbReference type="Gene3D" id="3.40.50.300">
    <property type="entry name" value="P-loop containing nucleotide triphosphate hydrolases"/>
    <property type="match status" value="1"/>
</dbReference>
<dbReference type="Proteomes" id="UP001652431">
    <property type="component" value="Unassembled WGS sequence"/>
</dbReference>
<gene>
    <name evidence="6" type="ORF">OCV99_11745</name>
</gene>
<dbReference type="PANTHER" id="PTHR43261:SF1">
    <property type="entry name" value="RIBOSOME-RELEASING FACTOR 2, MITOCHONDRIAL"/>
    <property type="match status" value="1"/>
</dbReference>
<reference evidence="6 7" key="1">
    <citation type="journal article" date="2021" name="ISME Commun">
        <title>Automated analysis of genomic sequences facilitates high-throughput and comprehensive description of bacteria.</title>
        <authorList>
            <person name="Hitch T.C.A."/>
        </authorList>
    </citation>
    <scope>NUCLEOTIDE SEQUENCE [LARGE SCALE GENOMIC DNA]</scope>
    <source>
        <strain evidence="6 7">Sanger_03</strain>
    </source>
</reference>
<dbReference type="PRINTS" id="PR00315">
    <property type="entry name" value="ELONGATNFCT"/>
</dbReference>
<dbReference type="CDD" id="cd03711">
    <property type="entry name" value="Tet_C"/>
    <property type="match status" value="1"/>
</dbReference>
<dbReference type="InterPro" id="IPR035647">
    <property type="entry name" value="EFG_III/V"/>
</dbReference>
<dbReference type="Pfam" id="PF00009">
    <property type="entry name" value="GTP_EFTU"/>
    <property type="match status" value="1"/>
</dbReference>
<dbReference type="Pfam" id="PF00679">
    <property type="entry name" value="EFG_C"/>
    <property type="match status" value="1"/>
</dbReference>
<dbReference type="SUPFAM" id="SSF54211">
    <property type="entry name" value="Ribosomal protein S5 domain 2-like"/>
    <property type="match status" value="1"/>
</dbReference>
<feature type="domain" description="Tr-type G" evidence="5">
    <location>
        <begin position="14"/>
        <end position="243"/>
    </location>
</feature>
<dbReference type="InterPro" id="IPR000640">
    <property type="entry name" value="EFG_V-like"/>
</dbReference>
<dbReference type="SUPFAM" id="SSF52540">
    <property type="entry name" value="P-loop containing nucleoside triphosphate hydrolases"/>
    <property type="match status" value="1"/>
</dbReference>
<dbReference type="Gene3D" id="2.40.30.10">
    <property type="entry name" value="Translation factors"/>
    <property type="match status" value="1"/>
</dbReference>
<dbReference type="CDD" id="cd10912">
    <property type="entry name" value="PIN_YacP-like"/>
    <property type="match status" value="1"/>
</dbReference>
<keyword evidence="1" id="KW-0547">Nucleotide-binding</keyword>
<evidence type="ECO:0000313" key="6">
    <source>
        <dbReference type="EMBL" id="MCU6687201.1"/>
    </source>
</evidence>
<keyword evidence="2" id="KW-0648">Protein biosynthesis</keyword>
<dbReference type="Pfam" id="PF05991">
    <property type="entry name" value="NYN_YacP"/>
    <property type="match status" value="1"/>
</dbReference>
<proteinExistence type="predicted"/>
<dbReference type="EMBL" id="JAOQJU010000015">
    <property type="protein sequence ID" value="MCU6687201.1"/>
    <property type="molecule type" value="Genomic_DNA"/>
</dbReference>
<dbReference type="InterPro" id="IPR009000">
    <property type="entry name" value="Transl_B-barrel_sf"/>
</dbReference>
<dbReference type="Gene3D" id="3.30.230.10">
    <property type="match status" value="1"/>
</dbReference>
<dbReference type="SUPFAM" id="SSF54980">
    <property type="entry name" value="EF-G C-terminal domain-like"/>
    <property type="match status" value="2"/>
</dbReference>
<comment type="caution">
    <text evidence="6">The sequence shown here is derived from an EMBL/GenBank/DDBJ whole genome shotgun (WGS) entry which is preliminary data.</text>
</comment>
<dbReference type="InterPro" id="IPR005517">
    <property type="entry name" value="Transl_elong_EFG/EF2_IV"/>
</dbReference>
<evidence type="ECO:0000259" key="5">
    <source>
        <dbReference type="PROSITE" id="PS51722"/>
    </source>
</evidence>
<dbReference type="PANTHER" id="PTHR43261">
    <property type="entry name" value="TRANSLATION ELONGATION FACTOR G-RELATED"/>
    <property type="match status" value="1"/>
</dbReference>
<evidence type="ECO:0000313" key="7">
    <source>
        <dbReference type="Proteomes" id="UP001652431"/>
    </source>
</evidence>
<name>A0ABT2RPJ3_9FIRM</name>
<keyword evidence="3" id="KW-0342">GTP-binding</keyword>
<evidence type="ECO:0000256" key="2">
    <source>
        <dbReference type="ARBA" id="ARBA00022917"/>
    </source>
</evidence>
<dbReference type="Gene3D" id="3.30.70.240">
    <property type="match status" value="1"/>
</dbReference>
<dbReference type="NCBIfam" id="TIGR00231">
    <property type="entry name" value="small_GTP"/>
    <property type="match status" value="1"/>
</dbReference>
<keyword evidence="4" id="KW-0046">Antibiotic resistance</keyword>